<keyword evidence="1" id="KW-1133">Transmembrane helix</keyword>
<keyword evidence="1" id="KW-0812">Transmembrane</keyword>
<gene>
    <name evidence="2" type="ORF">ABE65_004730</name>
</gene>
<evidence type="ECO:0000256" key="1">
    <source>
        <dbReference type="SAM" id="Phobius"/>
    </source>
</evidence>
<name>A0A160IKW1_9BACL</name>
<sequence length="82" mass="8988">MRAYHLITFLARQATWEDVSGALLVDAGAPLSFLWIVAFVFFITCKLIGAQGARLLRDRWAGETLKSETSECGSPPCPAESE</sequence>
<dbReference type="KEGG" id="fpn:ABE65_004730"/>
<proteinExistence type="predicted"/>
<keyword evidence="3" id="KW-1185">Reference proteome</keyword>
<keyword evidence="1" id="KW-0472">Membrane</keyword>
<accession>A0A160IKW1</accession>
<evidence type="ECO:0000313" key="2">
    <source>
        <dbReference type="EMBL" id="ANC76150.1"/>
    </source>
</evidence>
<reference evidence="2 3" key="1">
    <citation type="submission" date="2016-04" db="EMBL/GenBank/DDBJ databases">
        <title>Complete genome sequence of Fictibacillus phosphorivorans G25-29, a strain toxic to nematodes.</title>
        <authorList>
            <person name="Zheng Z."/>
        </authorList>
    </citation>
    <scope>NUCLEOTIDE SEQUENCE [LARGE SCALE GENOMIC DNA]</scope>
    <source>
        <strain evidence="2 3">G25-29</strain>
    </source>
</reference>
<dbReference type="EMBL" id="CP015378">
    <property type="protein sequence ID" value="ANC76150.1"/>
    <property type="molecule type" value="Genomic_DNA"/>
</dbReference>
<evidence type="ECO:0000313" key="3">
    <source>
        <dbReference type="Proteomes" id="UP000076623"/>
    </source>
</evidence>
<dbReference type="Proteomes" id="UP000076623">
    <property type="component" value="Chromosome"/>
</dbReference>
<feature type="transmembrane region" description="Helical" evidence="1">
    <location>
        <begin position="27"/>
        <end position="49"/>
    </location>
</feature>
<protein>
    <submittedName>
        <fullName evidence="2">Uncharacterized protein</fullName>
    </submittedName>
</protein>
<dbReference type="AlphaFoldDB" id="A0A160IKW1"/>
<organism evidence="2 3">
    <name type="scientific">Fictibacillus phosphorivorans</name>
    <dbReference type="NCBI Taxonomy" id="1221500"/>
    <lineage>
        <taxon>Bacteria</taxon>
        <taxon>Bacillati</taxon>
        <taxon>Bacillota</taxon>
        <taxon>Bacilli</taxon>
        <taxon>Bacillales</taxon>
        <taxon>Fictibacillaceae</taxon>
        <taxon>Fictibacillus</taxon>
    </lineage>
</organism>